<name>A0ABQ9LJY9_HEVBR</name>
<dbReference type="InterPro" id="IPR032861">
    <property type="entry name" value="TAXi_N"/>
</dbReference>
<dbReference type="PRINTS" id="PR00792">
    <property type="entry name" value="PEPSIN"/>
</dbReference>
<comment type="similarity">
    <text evidence="1">Belongs to the peptidase A1 family.</text>
</comment>
<dbReference type="CDD" id="cd05472">
    <property type="entry name" value="cnd41_like"/>
    <property type="match status" value="1"/>
</dbReference>
<evidence type="ECO:0000313" key="4">
    <source>
        <dbReference type="EMBL" id="KAJ9167623.1"/>
    </source>
</evidence>
<keyword evidence="2" id="KW-0732">Signal</keyword>
<evidence type="ECO:0000256" key="1">
    <source>
        <dbReference type="ARBA" id="ARBA00007447"/>
    </source>
</evidence>
<dbReference type="InterPro" id="IPR033873">
    <property type="entry name" value="CND41-like"/>
</dbReference>
<dbReference type="InterPro" id="IPR033121">
    <property type="entry name" value="PEPTIDASE_A1"/>
</dbReference>
<dbReference type="Pfam" id="PF14541">
    <property type="entry name" value="TAXi_C"/>
    <property type="match status" value="1"/>
</dbReference>
<dbReference type="InterPro" id="IPR032799">
    <property type="entry name" value="TAXi_C"/>
</dbReference>
<evidence type="ECO:0000256" key="2">
    <source>
        <dbReference type="SAM" id="SignalP"/>
    </source>
</evidence>
<dbReference type="InterPro" id="IPR001461">
    <property type="entry name" value="Aspartic_peptidase_A1"/>
</dbReference>
<comment type="caution">
    <text evidence="4">The sequence shown here is derived from an EMBL/GenBank/DDBJ whole genome shotgun (WGS) entry which is preliminary data.</text>
</comment>
<reference evidence="4" key="1">
    <citation type="journal article" date="2023" name="Plant Biotechnol. J.">
        <title>Chromosome-level wild Hevea brasiliensis genome provides new tools for genomic-assisted breeding and valuable loci to elevate rubber yield.</title>
        <authorList>
            <person name="Cheng H."/>
            <person name="Song X."/>
            <person name="Hu Y."/>
            <person name="Wu T."/>
            <person name="Yang Q."/>
            <person name="An Z."/>
            <person name="Feng S."/>
            <person name="Deng Z."/>
            <person name="Wu W."/>
            <person name="Zeng X."/>
            <person name="Tu M."/>
            <person name="Wang X."/>
            <person name="Huang H."/>
        </authorList>
    </citation>
    <scope>NUCLEOTIDE SEQUENCE</scope>
    <source>
        <strain evidence="4">MT/VB/25A 57/8</strain>
    </source>
</reference>
<feature type="chain" id="PRO_5047166779" description="Peptidase A1 domain-containing protein" evidence="2">
    <location>
        <begin position="30"/>
        <end position="480"/>
    </location>
</feature>
<gene>
    <name evidence="4" type="ORF">P3X46_019240</name>
</gene>
<evidence type="ECO:0000313" key="5">
    <source>
        <dbReference type="Proteomes" id="UP001174677"/>
    </source>
</evidence>
<dbReference type="PANTHER" id="PTHR13683:SF907">
    <property type="entry name" value="PEPTIDASE A1 DOMAIN-CONTAINING PROTEIN"/>
    <property type="match status" value="1"/>
</dbReference>
<proteinExistence type="inferred from homology"/>
<evidence type="ECO:0000259" key="3">
    <source>
        <dbReference type="PROSITE" id="PS51767"/>
    </source>
</evidence>
<dbReference type="SUPFAM" id="SSF50630">
    <property type="entry name" value="Acid proteases"/>
    <property type="match status" value="1"/>
</dbReference>
<accession>A0ABQ9LJY9</accession>
<organism evidence="4 5">
    <name type="scientific">Hevea brasiliensis</name>
    <name type="common">Para rubber tree</name>
    <name type="synonym">Siphonia brasiliensis</name>
    <dbReference type="NCBI Taxonomy" id="3981"/>
    <lineage>
        <taxon>Eukaryota</taxon>
        <taxon>Viridiplantae</taxon>
        <taxon>Streptophyta</taxon>
        <taxon>Embryophyta</taxon>
        <taxon>Tracheophyta</taxon>
        <taxon>Spermatophyta</taxon>
        <taxon>Magnoliopsida</taxon>
        <taxon>eudicotyledons</taxon>
        <taxon>Gunneridae</taxon>
        <taxon>Pentapetalae</taxon>
        <taxon>rosids</taxon>
        <taxon>fabids</taxon>
        <taxon>Malpighiales</taxon>
        <taxon>Euphorbiaceae</taxon>
        <taxon>Crotonoideae</taxon>
        <taxon>Micrandreae</taxon>
        <taxon>Hevea</taxon>
    </lineage>
</organism>
<dbReference type="Gene3D" id="2.40.70.10">
    <property type="entry name" value="Acid Proteases"/>
    <property type="match status" value="2"/>
</dbReference>
<dbReference type="PROSITE" id="PS51767">
    <property type="entry name" value="PEPTIDASE_A1"/>
    <property type="match status" value="1"/>
</dbReference>
<dbReference type="Pfam" id="PF14543">
    <property type="entry name" value="TAXi_N"/>
    <property type="match status" value="1"/>
</dbReference>
<dbReference type="Proteomes" id="UP001174677">
    <property type="component" value="Chromosome 11"/>
</dbReference>
<feature type="signal peptide" evidence="2">
    <location>
        <begin position="1"/>
        <end position="29"/>
    </location>
</feature>
<dbReference type="InterPro" id="IPR021109">
    <property type="entry name" value="Peptidase_aspartic_dom_sf"/>
</dbReference>
<dbReference type="EMBL" id="JARPOI010000011">
    <property type="protein sequence ID" value="KAJ9167623.1"/>
    <property type="molecule type" value="Genomic_DNA"/>
</dbReference>
<sequence length="480" mass="51909">MATSPLSSTSLTSFHHAFLLLLLLYPCCCLQKSFDAHNAKVTSFLAADVCNQSSKVDHNKGLSLELVHKHGPCFALNHDKNKTEKSSSYHEEMLLQDQVRVDSIHARFSRYQSQLSSAFKEMQTTVPIQSGIDMGTGNYVVTVALGTPKKEFTLVFDTGSDITWTQCEPCVGSCYRQAQPKFDPRKSSSYKNVSCSSASCNLIREAGGAKGCSSSTCLYQVAYGDGSYSMGFFATEKLTISSSDVFKNFLFGCGQENDGLLGKSAGLLGLGRSKLSLAFQTASKYKKLFSYCIPTLLSSTGHLSFGGKLPKSVKFTPLSPKFKNTPFYGIDITGISVGGRKLSVNASFFTKAGAIIDSGTVITRLQPTAYSVLSSTFQEFMKDYPMTDGVSILDTCYDFSDYDKVYVPKISIFLKGGIEIGVELQGIMIAVKGLEKVCLAFASTSDDSDIAILGNAQQKSYEVVHDLAKGRIGFAPGGCS</sequence>
<feature type="domain" description="Peptidase A1" evidence="3">
    <location>
        <begin position="139"/>
        <end position="475"/>
    </location>
</feature>
<protein>
    <recommendedName>
        <fullName evidence="3">Peptidase A1 domain-containing protein</fullName>
    </recommendedName>
</protein>
<dbReference type="PANTHER" id="PTHR13683">
    <property type="entry name" value="ASPARTYL PROTEASES"/>
    <property type="match status" value="1"/>
</dbReference>
<keyword evidence="5" id="KW-1185">Reference proteome</keyword>